<keyword evidence="1" id="KW-0378">Hydrolase</keyword>
<evidence type="ECO:0000313" key="2">
    <source>
        <dbReference type="Proteomes" id="UP000627166"/>
    </source>
</evidence>
<protein>
    <submittedName>
        <fullName evidence="1">Restriction endonuclease</fullName>
    </submittedName>
</protein>
<sequence length="300" mass="35301">MKEFDYNASLSRLQFRINNIKKMLETAITQKEVDGKTSNNNDVPYQSGLQAKQSLIRSQHLVYQLHEYVKEEFIAYGVNPDNIYPHLKEDKPETKMSGLFKQKDQDVCVVPSKIENKPEPITWGAMKNENVKTAYGRYKEERILATNVRSQLSSVNKNRDTLFEREFAEATNLHLQYPKLVLGEIYLIPVYEYDDKEMKHENIKFKKKQTDLEKYINFFQFINSYNYSKQNFYAYDFSALIIADFSHKPSPKIYLSIDELKKDDLVSPEYSADFSALSPVQYSYRLLEKYDSIWGFDLLN</sequence>
<keyword evidence="2" id="KW-1185">Reference proteome</keyword>
<gene>
    <name evidence="1" type="ORF">H9637_12205</name>
</gene>
<dbReference type="GO" id="GO:0004519">
    <property type="term" value="F:endonuclease activity"/>
    <property type="evidence" value="ECO:0007669"/>
    <property type="project" value="UniProtKB-KW"/>
</dbReference>
<evidence type="ECO:0000313" key="1">
    <source>
        <dbReference type="EMBL" id="MBD8047796.1"/>
    </source>
</evidence>
<keyword evidence="1" id="KW-0255">Endonuclease</keyword>
<comment type="caution">
    <text evidence="1">The sequence shown here is derived from an EMBL/GenBank/DDBJ whole genome shotgun (WGS) entry which is preliminary data.</text>
</comment>
<organism evidence="1 2">
    <name type="scientific">Clostridium faecium</name>
    <dbReference type="NCBI Taxonomy" id="2762223"/>
    <lineage>
        <taxon>Bacteria</taxon>
        <taxon>Bacillati</taxon>
        <taxon>Bacillota</taxon>
        <taxon>Clostridia</taxon>
        <taxon>Eubacteriales</taxon>
        <taxon>Clostridiaceae</taxon>
        <taxon>Clostridium</taxon>
    </lineage>
</organism>
<keyword evidence="1" id="KW-0540">Nuclease</keyword>
<accession>A0ABR8YU46</accession>
<reference evidence="1 2" key="1">
    <citation type="submission" date="2020-08" db="EMBL/GenBank/DDBJ databases">
        <title>A Genomic Blueprint of the Chicken Gut Microbiome.</title>
        <authorList>
            <person name="Gilroy R."/>
            <person name="Ravi A."/>
            <person name="Getino M."/>
            <person name="Pursley I."/>
            <person name="Horton D.L."/>
            <person name="Alikhan N.-F."/>
            <person name="Baker D."/>
            <person name="Gharbi K."/>
            <person name="Hall N."/>
            <person name="Watson M."/>
            <person name="Adriaenssens E.M."/>
            <person name="Foster-Nyarko E."/>
            <person name="Jarju S."/>
            <person name="Secka A."/>
            <person name="Antonio M."/>
            <person name="Oren A."/>
            <person name="Chaudhuri R."/>
            <person name="La Ragione R.M."/>
            <person name="Hildebrand F."/>
            <person name="Pallen M.J."/>
        </authorList>
    </citation>
    <scope>NUCLEOTIDE SEQUENCE [LARGE SCALE GENOMIC DNA]</scope>
    <source>
        <strain evidence="1 2">N37</strain>
    </source>
</reference>
<dbReference type="Proteomes" id="UP000627166">
    <property type="component" value="Unassembled WGS sequence"/>
</dbReference>
<proteinExistence type="predicted"/>
<dbReference type="RefSeq" id="WP_191740758.1">
    <property type="nucleotide sequence ID" value="NZ_JACSQB010000097.1"/>
</dbReference>
<dbReference type="EMBL" id="JACSQB010000097">
    <property type="protein sequence ID" value="MBD8047796.1"/>
    <property type="molecule type" value="Genomic_DNA"/>
</dbReference>
<name>A0ABR8YU46_9CLOT</name>